<name>A0ACC0MEM2_RHOML</name>
<dbReference type="Proteomes" id="UP001062846">
    <property type="component" value="Chromosome 9"/>
</dbReference>
<organism evidence="1 2">
    <name type="scientific">Rhododendron molle</name>
    <name type="common">Chinese azalea</name>
    <name type="synonym">Azalea mollis</name>
    <dbReference type="NCBI Taxonomy" id="49168"/>
    <lineage>
        <taxon>Eukaryota</taxon>
        <taxon>Viridiplantae</taxon>
        <taxon>Streptophyta</taxon>
        <taxon>Embryophyta</taxon>
        <taxon>Tracheophyta</taxon>
        <taxon>Spermatophyta</taxon>
        <taxon>Magnoliopsida</taxon>
        <taxon>eudicotyledons</taxon>
        <taxon>Gunneridae</taxon>
        <taxon>Pentapetalae</taxon>
        <taxon>asterids</taxon>
        <taxon>Ericales</taxon>
        <taxon>Ericaceae</taxon>
        <taxon>Ericoideae</taxon>
        <taxon>Rhodoreae</taxon>
        <taxon>Rhododendron</taxon>
    </lineage>
</organism>
<comment type="caution">
    <text evidence="1">The sequence shown here is derived from an EMBL/GenBank/DDBJ whole genome shotgun (WGS) entry which is preliminary data.</text>
</comment>
<accession>A0ACC0MEM2</accession>
<gene>
    <name evidence="1" type="ORF">RHMOL_Rhmol09G0128400</name>
</gene>
<protein>
    <submittedName>
        <fullName evidence="1">Uncharacterized protein</fullName>
    </submittedName>
</protein>
<dbReference type="EMBL" id="CM046396">
    <property type="protein sequence ID" value="KAI8538753.1"/>
    <property type="molecule type" value="Genomic_DNA"/>
</dbReference>
<reference evidence="1" key="1">
    <citation type="submission" date="2022-02" db="EMBL/GenBank/DDBJ databases">
        <title>Plant Genome Project.</title>
        <authorList>
            <person name="Zhang R.-G."/>
        </authorList>
    </citation>
    <scope>NUCLEOTIDE SEQUENCE</scope>
    <source>
        <strain evidence="1">AT1</strain>
    </source>
</reference>
<evidence type="ECO:0000313" key="2">
    <source>
        <dbReference type="Proteomes" id="UP001062846"/>
    </source>
</evidence>
<proteinExistence type="predicted"/>
<keyword evidence="2" id="KW-1185">Reference proteome</keyword>
<evidence type="ECO:0000313" key="1">
    <source>
        <dbReference type="EMBL" id="KAI8538753.1"/>
    </source>
</evidence>
<sequence>MEVQLVLLRYLDLGHLEPLWNPKHSLPASISNLWNLETLIVSSFGDFCLPHSIRKMVKLRHLHIAGPRGNIEIESPNNLVDYPFLMDNLQTLSWINPWSWTDLLVRSLNLRKLGVRVSECGYTDGRLSLLPIDFLNHVQELKVSSVFASGLYLGRAKFQPPPPNLTKLTLKGTGLSSGDMSTLAELLPKTSRL</sequence>